<name>A0A803PR06_CANSA</name>
<reference evidence="1" key="1">
    <citation type="submission" date="2018-11" db="EMBL/GenBank/DDBJ databases">
        <authorList>
            <person name="Grassa J C."/>
        </authorList>
    </citation>
    <scope>NUCLEOTIDE SEQUENCE [LARGE SCALE GENOMIC DNA]</scope>
</reference>
<organism evidence="1 2">
    <name type="scientific">Cannabis sativa</name>
    <name type="common">Hemp</name>
    <name type="synonym">Marijuana</name>
    <dbReference type="NCBI Taxonomy" id="3483"/>
    <lineage>
        <taxon>Eukaryota</taxon>
        <taxon>Viridiplantae</taxon>
        <taxon>Streptophyta</taxon>
        <taxon>Embryophyta</taxon>
        <taxon>Tracheophyta</taxon>
        <taxon>Spermatophyta</taxon>
        <taxon>Magnoliopsida</taxon>
        <taxon>eudicotyledons</taxon>
        <taxon>Gunneridae</taxon>
        <taxon>Pentapetalae</taxon>
        <taxon>rosids</taxon>
        <taxon>fabids</taxon>
        <taxon>Rosales</taxon>
        <taxon>Cannabaceae</taxon>
        <taxon>Cannabis</taxon>
    </lineage>
</organism>
<dbReference type="EMBL" id="UZAU01000433">
    <property type="status" value="NOT_ANNOTATED_CDS"/>
    <property type="molecule type" value="Genomic_DNA"/>
</dbReference>
<dbReference type="EnsemblPlants" id="evm.model.05.585">
    <property type="protein sequence ID" value="cds.evm.model.05.585"/>
    <property type="gene ID" value="evm.TU.05.585"/>
</dbReference>
<dbReference type="Gramene" id="evm.model.05.585">
    <property type="protein sequence ID" value="cds.evm.model.05.585"/>
    <property type="gene ID" value="evm.TU.05.585"/>
</dbReference>
<dbReference type="AlphaFoldDB" id="A0A803PR06"/>
<accession>A0A803PR06</accession>
<reference evidence="1" key="2">
    <citation type="submission" date="2021-03" db="UniProtKB">
        <authorList>
            <consortium name="EnsemblPlants"/>
        </authorList>
    </citation>
    <scope>IDENTIFICATION</scope>
</reference>
<sequence>MSAPTTEAKSSKKEAALATLEEVMKATLPGELYFSAPAVGSGSRSVLPWLPSGRELKLLRGVGHDSPSSHALLPQAASRQEDLLLMTKDLSVGDLVRDKLQNGQADLRELVGG</sequence>
<keyword evidence="2" id="KW-1185">Reference proteome</keyword>
<protein>
    <submittedName>
        <fullName evidence="1">Uncharacterized protein</fullName>
    </submittedName>
</protein>
<evidence type="ECO:0000313" key="1">
    <source>
        <dbReference type="EnsemblPlants" id="cds.evm.model.05.585"/>
    </source>
</evidence>
<proteinExistence type="predicted"/>
<dbReference type="Proteomes" id="UP000596661">
    <property type="component" value="Chromosome 5"/>
</dbReference>
<evidence type="ECO:0000313" key="2">
    <source>
        <dbReference type="Proteomes" id="UP000596661"/>
    </source>
</evidence>